<feature type="region of interest" description="Disordered" evidence="9">
    <location>
        <begin position="1"/>
        <end position="26"/>
    </location>
</feature>
<keyword evidence="5 7" id="KW-0560">Oxidoreductase</keyword>
<dbReference type="SUPFAM" id="SSF55469">
    <property type="entry name" value="FMN-dependent nitroreductase-like"/>
    <property type="match status" value="1"/>
</dbReference>
<dbReference type="EC" id="1.-.-.-" evidence="7"/>
<evidence type="ECO:0000256" key="4">
    <source>
        <dbReference type="ARBA" id="ARBA00022857"/>
    </source>
</evidence>
<name>A0A397Q150_9HYPH</name>
<proteinExistence type="inferred from homology"/>
<keyword evidence="6 7" id="KW-0520">NAD</keyword>
<dbReference type="Proteomes" id="UP000266273">
    <property type="component" value="Unassembled WGS sequence"/>
</dbReference>
<organism evidence="11 12">
    <name type="scientific">Dichotomicrobium thermohalophilum</name>
    <dbReference type="NCBI Taxonomy" id="933063"/>
    <lineage>
        <taxon>Bacteria</taxon>
        <taxon>Pseudomonadati</taxon>
        <taxon>Pseudomonadota</taxon>
        <taxon>Alphaproteobacteria</taxon>
        <taxon>Hyphomicrobiales</taxon>
        <taxon>Hyphomicrobiaceae</taxon>
        <taxon>Dichotomicrobium</taxon>
    </lineage>
</organism>
<dbReference type="OrthoDB" id="9804207at2"/>
<reference evidence="11 12" key="1">
    <citation type="submission" date="2018-08" db="EMBL/GenBank/DDBJ databases">
        <title>Genomic Encyclopedia of Archaeal and Bacterial Type Strains, Phase II (KMG-II): from individual species to whole genera.</title>
        <authorList>
            <person name="Goeker M."/>
        </authorList>
    </citation>
    <scope>NUCLEOTIDE SEQUENCE [LARGE SCALE GENOMIC DNA]</scope>
    <source>
        <strain evidence="11 12">DSM 5002</strain>
    </source>
</reference>
<evidence type="ECO:0000256" key="3">
    <source>
        <dbReference type="ARBA" id="ARBA00022643"/>
    </source>
</evidence>
<comment type="similarity">
    <text evidence="1 7">Belongs to the nitroreductase family.</text>
</comment>
<dbReference type="CDD" id="cd02135">
    <property type="entry name" value="YdjA-like"/>
    <property type="match status" value="1"/>
</dbReference>
<protein>
    <recommendedName>
        <fullName evidence="7">Putative NAD(P)H nitroreductase</fullName>
        <ecNumber evidence="7">1.-.-.-</ecNumber>
    </recommendedName>
</protein>
<keyword evidence="2 7" id="KW-0285">Flavoprotein</keyword>
<dbReference type="InterPro" id="IPR029479">
    <property type="entry name" value="Nitroreductase"/>
</dbReference>
<keyword evidence="12" id="KW-1185">Reference proteome</keyword>
<dbReference type="EMBL" id="QXDF01000001">
    <property type="protein sequence ID" value="RIA55126.1"/>
    <property type="molecule type" value="Genomic_DNA"/>
</dbReference>
<dbReference type="AlphaFoldDB" id="A0A397Q150"/>
<dbReference type="Pfam" id="PF00881">
    <property type="entry name" value="Nitroreductase"/>
    <property type="match status" value="1"/>
</dbReference>
<evidence type="ECO:0000256" key="5">
    <source>
        <dbReference type="ARBA" id="ARBA00023002"/>
    </source>
</evidence>
<dbReference type="InterPro" id="IPR000415">
    <property type="entry name" value="Nitroreductase-like"/>
</dbReference>
<accession>A0A397Q150</accession>
<evidence type="ECO:0000259" key="10">
    <source>
        <dbReference type="Pfam" id="PF00881"/>
    </source>
</evidence>
<dbReference type="PANTHER" id="PTHR43821">
    <property type="entry name" value="NAD(P)H NITROREDUCTASE YDJA-RELATED"/>
    <property type="match status" value="1"/>
</dbReference>
<dbReference type="PIRSF" id="PIRSF000232">
    <property type="entry name" value="YdjA"/>
    <property type="match status" value="1"/>
</dbReference>
<comment type="caution">
    <text evidence="11">The sequence shown here is derived from an EMBL/GenBank/DDBJ whole genome shotgun (WGS) entry which is preliminary data.</text>
</comment>
<evidence type="ECO:0000256" key="1">
    <source>
        <dbReference type="ARBA" id="ARBA00007118"/>
    </source>
</evidence>
<evidence type="ECO:0000256" key="2">
    <source>
        <dbReference type="ARBA" id="ARBA00022630"/>
    </source>
</evidence>
<evidence type="ECO:0000256" key="8">
    <source>
        <dbReference type="PIRSR" id="PIRSR000232-1"/>
    </source>
</evidence>
<dbReference type="InterPro" id="IPR026021">
    <property type="entry name" value="YdjA-like"/>
</dbReference>
<dbReference type="PANTHER" id="PTHR43821:SF1">
    <property type="entry name" value="NAD(P)H NITROREDUCTASE YDJA-RELATED"/>
    <property type="match status" value="1"/>
</dbReference>
<keyword evidence="3 7" id="KW-0288">FMN</keyword>
<evidence type="ECO:0000313" key="12">
    <source>
        <dbReference type="Proteomes" id="UP000266273"/>
    </source>
</evidence>
<dbReference type="InterPro" id="IPR052530">
    <property type="entry name" value="NAD(P)H_nitroreductase"/>
</dbReference>
<feature type="binding site" evidence="8">
    <location>
        <position position="43"/>
    </location>
    <ligand>
        <name>FMN</name>
        <dbReference type="ChEBI" id="CHEBI:58210"/>
        <note>ligand shared between dimeric partners</note>
    </ligand>
</feature>
<feature type="binding site" evidence="8">
    <location>
        <position position="39"/>
    </location>
    <ligand>
        <name>FMN</name>
        <dbReference type="ChEBI" id="CHEBI:58210"/>
        <note>ligand shared between dimeric partners</note>
    </ligand>
</feature>
<dbReference type="Gene3D" id="3.40.109.10">
    <property type="entry name" value="NADH Oxidase"/>
    <property type="match status" value="1"/>
</dbReference>
<sequence>MTNPVIDHLGSRRSVKADNLTDPGPDQQQLETILRIASRVPDHKKLTPWRFIVIAGSERAALGERLAHITAENEPEASDVRLEIERNRFLRSPVTIAVVSHTIYHPAVPEWEQILSAGAACMNLVHAAHALGFAAHWLTEWYTYDESARHAVGLNPKERIAGFIHIGTAKEPPQERDRPDLDTIVSYYDSTAQ</sequence>
<feature type="binding site" description="in other chain" evidence="8">
    <location>
        <begin position="137"/>
        <end position="139"/>
    </location>
    <ligand>
        <name>FMN</name>
        <dbReference type="ChEBI" id="CHEBI:58210"/>
        <note>ligand shared between dimeric partners</note>
    </ligand>
</feature>
<evidence type="ECO:0000256" key="6">
    <source>
        <dbReference type="ARBA" id="ARBA00023027"/>
    </source>
</evidence>
<evidence type="ECO:0000313" key="11">
    <source>
        <dbReference type="EMBL" id="RIA55126.1"/>
    </source>
</evidence>
<dbReference type="RefSeq" id="WP_119060074.1">
    <property type="nucleotide sequence ID" value="NZ_QXDF01000001.1"/>
</dbReference>
<dbReference type="GO" id="GO:0016491">
    <property type="term" value="F:oxidoreductase activity"/>
    <property type="evidence" value="ECO:0007669"/>
    <property type="project" value="UniProtKB-UniRule"/>
</dbReference>
<gene>
    <name evidence="11" type="ORF">BXY53_0179</name>
</gene>
<keyword evidence="4 7" id="KW-0521">NADP</keyword>
<feature type="domain" description="Nitroreductase" evidence="10">
    <location>
        <begin position="11"/>
        <end position="167"/>
    </location>
</feature>
<evidence type="ECO:0000256" key="7">
    <source>
        <dbReference type="PIRNR" id="PIRNR000232"/>
    </source>
</evidence>
<evidence type="ECO:0000256" key="9">
    <source>
        <dbReference type="SAM" id="MobiDB-lite"/>
    </source>
</evidence>
<comment type="cofactor">
    <cofactor evidence="8">
        <name>FMN</name>
        <dbReference type="ChEBI" id="CHEBI:58210"/>
    </cofactor>
    <text evidence="8">Binds 1 FMN per subunit.</text>
</comment>
<feature type="binding site" description="in other chain" evidence="8">
    <location>
        <begin position="12"/>
        <end position="14"/>
    </location>
    <ligand>
        <name>FMN</name>
        <dbReference type="ChEBI" id="CHEBI:58210"/>
        <note>ligand shared between dimeric partners</note>
    </ligand>
</feature>